<dbReference type="Gene3D" id="3.40.390.10">
    <property type="entry name" value="Collagenase (Catalytic Domain)"/>
    <property type="match status" value="1"/>
</dbReference>
<dbReference type="AlphaFoldDB" id="A0A2S9YU17"/>
<comment type="caution">
    <text evidence="4">The sequence shown here is derived from an EMBL/GenBank/DDBJ whole genome shotgun (WGS) entry which is preliminary data.</text>
</comment>
<evidence type="ECO:0000256" key="1">
    <source>
        <dbReference type="ARBA" id="ARBA00022729"/>
    </source>
</evidence>
<sequence length="773" mass="84237">MKPRCHFGPVVLLAVLTLMACSQDEVIPPLGESGGTDGGDSGPPLPGGDDCGENWYAIDGAPVPQELNGPEAFGGSLANHQSRIEFTGPARQPDHVVPTPINAAFGQMTFEEFAARYAERVGNYWFVEGDQAMTDADLHALYDRLHEQASKGAQPPVPTAAAYDEGGFDAAWSSGRKLTLTWCVGWVLPSLSANEELHAEHVALLIETMEWATRAWERAGDVNFVHLAQYDSPEAQASGQCQPGENGIHFRVRTGPECTGACGGRVFIEALPQYEFEDPANIDGDAEIVFGLQRFFDNEDEARINALHELGHVLGFTHEHLRWPEEQEPESGCNGLGEIPWRGLTPPDRSSVMANDFCAGVNTNVPWLSAWDRLGAYYQYTWGRRRASMMGLVSQVDDYAYDGLGQTGILWQTSRSARMQRWSSTGAPGQPIQFAVEELCADGGAPPCMGAFDSEGRVRPSPALLSGGAFDLDVLFHGPGSVLADSLLLNDGAGLDAVNLDLDWFSVPVVGSFGPGNADQILLYRPGAEEDALLVLEDGDVVTYPMNFPGHAYPLAGRFRGFEGGRNDIVWYDPQNDQVSTWRWTGLPDYDFAANGPADTTDSLGLDAAVEYTPIIGDFNGDAKTDILWYSAGDGADIMWWSESNNIGIFFAASTTQVTHDYRPFVGDFDGNGVDDILWFAPFAEVVGVTSKIWHFAENQTYTSRVLSTRRDYSPYVADFDDDGCSDILWYKPDDSGQGSPLWRCLPNEADFACEPPLTTPEGSYPVGFEGGY</sequence>
<organism evidence="4 5">
    <name type="scientific">Enhygromyxa salina</name>
    <dbReference type="NCBI Taxonomy" id="215803"/>
    <lineage>
        <taxon>Bacteria</taxon>
        <taxon>Pseudomonadati</taxon>
        <taxon>Myxococcota</taxon>
        <taxon>Polyangia</taxon>
        <taxon>Nannocystales</taxon>
        <taxon>Nannocystaceae</taxon>
        <taxon>Enhygromyxa</taxon>
    </lineage>
</organism>
<dbReference type="InterPro" id="IPR024079">
    <property type="entry name" value="MetalloPept_cat_dom_sf"/>
</dbReference>
<feature type="region of interest" description="Disordered" evidence="2">
    <location>
        <begin position="29"/>
        <end position="52"/>
    </location>
</feature>
<protein>
    <submittedName>
        <fullName evidence="4">FG-GAP repeat protein</fullName>
    </submittedName>
</protein>
<evidence type="ECO:0000313" key="5">
    <source>
        <dbReference type="Proteomes" id="UP000238823"/>
    </source>
</evidence>
<dbReference type="PANTHER" id="PTHR46580:SF2">
    <property type="entry name" value="MAM DOMAIN-CONTAINING PROTEIN"/>
    <property type="match status" value="1"/>
</dbReference>
<evidence type="ECO:0000313" key="4">
    <source>
        <dbReference type="EMBL" id="PRQ08574.1"/>
    </source>
</evidence>
<gene>
    <name evidence="4" type="ORF">ENSA7_18600</name>
</gene>
<dbReference type="PANTHER" id="PTHR46580">
    <property type="entry name" value="SENSOR KINASE-RELATED"/>
    <property type="match status" value="1"/>
</dbReference>
<reference evidence="4 5" key="1">
    <citation type="submission" date="2018-03" db="EMBL/GenBank/DDBJ databases">
        <title>Draft Genome Sequences of the Obligatory Marine Myxobacteria Enhygromyxa salina SWB007.</title>
        <authorList>
            <person name="Poehlein A."/>
            <person name="Moghaddam J.A."/>
            <person name="Harms H."/>
            <person name="Alanjari M."/>
            <person name="Koenig G.M."/>
            <person name="Daniel R."/>
            <person name="Schaeberle T.F."/>
        </authorList>
    </citation>
    <scope>NUCLEOTIDE SEQUENCE [LARGE SCALE GENOMIC DNA]</scope>
    <source>
        <strain evidence="4 5">SWB007</strain>
    </source>
</reference>
<evidence type="ECO:0000256" key="2">
    <source>
        <dbReference type="SAM" id="MobiDB-lite"/>
    </source>
</evidence>
<dbReference type="InterPro" id="IPR013517">
    <property type="entry name" value="FG-GAP"/>
</dbReference>
<dbReference type="PROSITE" id="PS51257">
    <property type="entry name" value="PROKAR_LIPOPROTEIN"/>
    <property type="match status" value="1"/>
</dbReference>
<name>A0A2S9YU17_9BACT</name>
<keyword evidence="1 3" id="KW-0732">Signal</keyword>
<proteinExistence type="predicted"/>
<feature type="signal peptide" evidence="3">
    <location>
        <begin position="1"/>
        <end position="20"/>
    </location>
</feature>
<dbReference type="SUPFAM" id="SSF55486">
    <property type="entry name" value="Metalloproteases ('zincins'), catalytic domain"/>
    <property type="match status" value="1"/>
</dbReference>
<dbReference type="GO" id="GO:0008237">
    <property type="term" value="F:metallopeptidase activity"/>
    <property type="evidence" value="ECO:0007669"/>
    <property type="project" value="InterPro"/>
</dbReference>
<dbReference type="EMBL" id="PVNL01000041">
    <property type="protein sequence ID" value="PRQ08574.1"/>
    <property type="molecule type" value="Genomic_DNA"/>
</dbReference>
<feature type="chain" id="PRO_5015636035" evidence="3">
    <location>
        <begin position="21"/>
        <end position="773"/>
    </location>
</feature>
<dbReference type="SUPFAM" id="SSF69318">
    <property type="entry name" value="Integrin alpha N-terminal domain"/>
    <property type="match status" value="1"/>
</dbReference>
<dbReference type="Gene3D" id="2.40.128.340">
    <property type="match status" value="1"/>
</dbReference>
<dbReference type="InterPro" id="IPR028994">
    <property type="entry name" value="Integrin_alpha_N"/>
</dbReference>
<dbReference type="Proteomes" id="UP000238823">
    <property type="component" value="Unassembled WGS sequence"/>
</dbReference>
<dbReference type="Pfam" id="PF13517">
    <property type="entry name" value="FG-GAP_3"/>
    <property type="match status" value="1"/>
</dbReference>
<evidence type="ECO:0000256" key="3">
    <source>
        <dbReference type="SAM" id="SignalP"/>
    </source>
</evidence>
<accession>A0A2S9YU17</accession>
<feature type="compositionally biased region" description="Gly residues" evidence="2">
    <location>
        <begin position="32"/>
        <end position="41"/>
    </location>
</feature>